<feature type="active site" evidence="6">
    <location>
        <position position="207"/>
    </location>
</feature>
<dbReference type="InterPro" id="IPR020626">
    <property type="entry name" value="Asp_DH_prok"/>
</dbReference>
<comment type="catalytic activity">
    <reaction evidence="6">
        <text>L-aspartate + NADP(+) + H2O = oxaloacetate + NH4(+) + NADPH + H(+)</text>
        <dbReference type="Rhea" id="RHEA:11784"/>
        <dbReference type="ChEBI" id="CHEBI:15377"/>
        <dbReference type="ChEBI" id="CHEBI:15378"/>
        <dbReference type="ChEBI" id="CHEBI:16452"/>
        <dbReference type="ChEBI" id="CHEBI:28938"/>
        <dbReference type="ChEBI" id="CHEBI:29991"/>
        <dbReference type="ChEBI" id="CHEBI:57783"/>
        <dbReference type="ChEBI" id="CHEBI:58349"/>
        <dbReference type="EC" id="1.4.1.21"/>
    </reaction>
</comment>
<dbReference type="Gene3D" id="3.30.360.10">
    <property type="entry name" value="Dihydrodipicolinate Reductase, domain 2"/>
    <property type="match status" value="1"/>
</dbReference>
<dbReference type="GO" id="GO:0051287">
    <property type="term" value="F:NAD binding"/>
    <property type="evidence" value="ECO:0007669"/>
    <property type="project" value="UniProtKB-UniRule"/>
</dbReference>
<dbReference type="Pfam" id="PF03447">
    <property type="entry name" value="NAD_binding_3"/>
    <property type="match status" value="1"/>
</dbReference>
<dbReference type="NCBIfam" id="NF009828">
    <property type="entry name" value="PRK13303.1-3"/>
    <property type="match status" value="1"/>
</dbReference>
<evidence type="ECO:0000259" key="7">
    <source>
        <dbReference type="Pfam" id="PF01958"/>
    </source>
</evidence>
<evidence type="ECO:0000256" key="1">
    <source>
        <dbReference type="ARBA" id="ARBA00008331"/>
    </source>
</evidence>
<dbReference type="PANTHER" id="PTHR31873">
    <property type="entry name" value="L-ASPARTATE DEHYDROGENASE-RELATED"/>
    <property type="match status" value="1"/>
</dbReference>
<dbReference type="InterPro" id="IPR002811">
    <property type="entry name" value="Asp_DH"/>
</dbReference>
<protein>
    <recommendedName>
        <fullName evidence="6">L-aspartate dehydrogenase</fullName>
        <ecNumber evidence="6">1.4.1.21</ecNumber>
    </recommendedName>
</protein>
<dbReference type="RefSeq" id="WP_188613025.1">
    <property type="nucleotide sequence ID" value="NZ_BMJT01000001.1"/>
</dbReference>
<dbReference type="GO" id="GO:0009435">
    <property type="term" value="P:NAD+ biosynthetic process"/>
    <property type="evidence" value="ECO:0007669"/>
    <property type="project" value="UniProtKB-UniRule"/>
</dbReference>
<feature type="binding site" evidence="6">
    <location>
        <position position="177"/>
    </location>
    <ligand>
        <name>NAD(+)</name>
        <dbReference type="ChEBI" id="CHEBI:57540"/>
    </ligand>
</feature>
<dbReference type="GO" id="GO:0033735">
    <property type="term" value="F:aspartate dehydrogenase [NAD(P)+] activity"/>
    <property type="evidence" value="ECO:0007669"/>
    <property type="project" value="UniProtKB-EC"/>
</dbReference>
<dbReference type="EMBL" id="BMJT01000001">
    <property type="protein sequence ID" value="GGG10215.1"/>
    <property type="molecule type" value="Genomic_DNA"/>
</dbReference>
<dbReference type="InterPro" id="IPR022487">
    <property type="entry name" value="Asp_DH_arc"/>
</dbReference>
<comment type="miscellaneous">
    <text evidence="6">The iminoaspartate product is unstable in aqueous solution and can decompose to oxaloacetate and ammonia.</text>
</comment>
<organism evidence="9 10">
    <name type="scientific">Lysinibacillus alkalisoli</name>
    <dbReference type="NCBI Taxonomy" id="1911548"/>
    <lineage>
        <taxon>Bacteria</taxon>
        <taxon>Bacillati</taxon>
        <taxon>Bacillota</taxon>
        <taxon>Bacilli</taxon>
        <taxon>Bacillales</taxon>
        <taxon>Bacillaceae</taxon>
        <taxon>Lysinibacillus</taxon>
    </lineage>
</organism>
<feature type="domain" description="Aspartate dehydrogenase" evidence="7">
    <location>
        <begin position="155"/>
        <end position="242"/>
    </location>
</feature>
<dbReference type="SUPFAM" id="SSF51735">
    <property type="entry name" value="NAD(P)-binding Rossmann-fold domains"/>
    <property type="match status" value="1"/>
</dbReference>
<keyword evidence="4 6" id="KW-0560">Oxidoreductase</keyword>
<keyword evidence="3 6" id="KW-0521">NADP</keyword>
<evidence type="ECO:0000259" key="8">
    <source>
        <dbReference type="Pfam" id="PF03447"/>
    </source>
</evidence>
<dbReference type="PIRSF" id="PIRSF005227">
    <property type="entry name" value="Asp_dh_NAD_syn"/>
    <property type="match status" value="1"/>
</dbReference>
<keyword evidence="2 6" id="KW-0662">Pyridine nucleotide biosynthesis</keyword>
<dbReference type="AlphaFoldDB" id="A0A917D3S6"/>
<dbReference type="InterPro" id="IPR036291">
    <property type="entry name" value="NAD(P)-bd_dom_sf"/>
</dbReference>
<comment type="similarity">
    <text evidence="1 6">Belongs to the L-aspartate dehydrogenase family.</text>
</comment>
<comment type="pathway">
    <text evidence="6">Cofactor biosynthesis; NAD(+) biosynthesis; iminoaspartate from L-aspartate (dehydrogenase route): step 1/1.</text>
</comment>
<evidence type="ECO:0000256" key="4">
    <source>
        <dbReference type="ARBA" id="ARBA00023002"/>
    </source>
</evidence>
<dbReference type="GO" id="GO:0016639">
    <property type="term" value="F:oxidoreductase activity, acting on the CH-NH2 group of donors, NAD or NADP as acceptor"/>
    <property type="evidence" value="ECO:0007669"/>
    <property type="project" value="UniProtKB-UniRule"/>
</dbReference>
<evidence type="ECO:0000313" key="10">
    <source>
        <dbReference type="Proteomes" id="UP000616608"/>
    </source>
</evidence>
<evidence type="ECO:0000256" key="3">
    <source>
        <dbReference type="ARBA" id="ARBA00022857"/>
    </source>
</evidence>
<comment type="caution">
    <text evidence="9">The sequence shown here is derived from an EMBL/GenBank/DDBJ whole genome shotgun (WGS) entry which is preliminary data.</text>
</comment>
<evidence type="ECO:0000313" key="9">
    <source>
        <dbReference type="EMBL" id="GGG10215.1"/>
    </source>
</evidence>
<evidence type="ECO:0000256" key="6">
    <source>
        <dbReference type="HAMAP-Rule" id="MF_01265"/>
    </source>
</evidence>
<sequence>MNIGIIGAGAIAQFLLQQLHHETCSHMRVTSVYVRDRAKYEMLQEKYDIELYTDLSSFLSSPIDVVVEAANVDAVKEMMPAVLQQKPMIVISVGALVDEQMVQCIQQSAYQVYLPSGAIGGLDLLQNAQILGQVERVALTTRKPAQSLIKDSIVTEARVIFTGTATQAIKKFPKNMNVSIVLALAGIGFDQTKVTIIADPHITKNIHCMEITGDFGEASFTIKNNALPQNPKTSYLAALSVLGTLTRMENTFTIGG</sequence>
<keyword evidence="10" id="KW-1185">Reference proteome</keyword>
<dbReference type="SUPFAM" id="SSF55347">
    <property type="entry name" value="Glyceraldehyde-3-phosphate dehydrogenase-like, C-terminal domain"/>
    <property type="match status" value="1"/>
</dbReference>
<feature type="binding site" evidence="6">
    <location>
        <position position="118"/>
    </location>
    <ligand>
        <name>NAD(+)</name>
        <dbReference type="ChEBI" id="CHEBI:57540"/>
    </ligand>
</feature>
<accession>A0A917D3S6</accession>
<keyword evidence="5 6" id="KW-0520">NAD</keyword>
<evidence type="ECO:0000256" key="5">
    <source>
        <dbReference type="ARBA" id="ARBA00023027"/>
    </source>
</evidence>
<dbReference type="Proteomes" id="UP000616608">
    <property type="component" value="Unassembled WGS sequence"/>
</dbReference>
<evidence type="ECO:0000256" key="2">
    <source>
        <dbReference type="ARBA" id="ARBA00022642"/>
    </source>
</evidence>
<dbReference type="EC" id="1.4.1.21" evidence="6"/>
<dbReference type="Pfam" id="PF01958">
    <property type="entry name" value="Asp_DH_C"/>
    <property type="match status" value="1"/>
</dbReference>
<reference evidence="9" key="2">
    <citation type="submission" date="2020-09" db="EMBL/GenBank/DDBJ databases">
        <authorList>
            <person name="Sun Q."/>
            <person name="Zhou Y."/>
        </authorList>
    </citation>
    <scope>NUCLEOTIDE SEQUENCE</scope>
    <source>
        <strain evidence="9">CGMCC 1.15760</strain>
    </source>
</reference>
<dbReference type="NCBIfam" id="NF009829">
    <property type="entry name" value="PRK13303.1-4"/>
    <property type="match status" value="1"/>
</dbReference>
<feature type="domain" description="Aspartate/homoserine dehydrogenase NAD-binding" evidence="8">
    <location>
        <begin position="7"/>
        <end position="109"/>
    </location>
</feature>
<gene>
    <name evidence="6 9" type="primary">nadX</name>
    <name evidence="9" type="ORF">GCM10007425_00690</name>
</gene>
<dbReference type="GO" id="GO:0050661">
    <property type="term" value="F:NADP binding"/>
    <property type="evidence" value="ECO:0007669"/>
    <property type="project" value="UniProtKB-UniRule"/>
</dbReference>
<dbReference type="NCBIfam" id="TIGR03855">
    <property type="entry name" value="NAD_NadX"/>
    <property type="match status" value="1"/>
</dbReference>
<comment type="function">
    <text evidence="6">Specifically catalyzes the NAD or NADP-dependent dehydrogenation of L-aspartate to iminoaspartate.</text>
</comment>
<comment type="catalytic activity">
    <reaction evidence="6">
        <text>L-aspartate + NAD(+) + H2O = oxaloacetate + NH4(+) + NADH + H(+)</text>
        <dbReference type="Rhea" id="RHEA:11788"/>
        <dbReference type="ChEBI" id="CHEBI:15377"/>
        <dbReference type="ChEBI" id="CHEBI:15378"/>
        <dbReference type="ChEBI" id="CHEBI:16452"/>
        <dbReference type="ChEBI" id="CHEBI:28938"/>
        <dbReference type="ChEBI" id="CHEBI:29991"/>
        <dbReference type="ChEBI" id="CHEBI:57540"/>
        <dbReference type="ChEBI" id="CHEBI:57945"/>
        <dbReference type="EC" id="1.4.1.21"/>
    </reaction>
</comment>
<reference evidence="9" key="1">
    <citation type="journal article" date="2014" name="Int. J. Syst. Evol. Microbiol.">
        <title>Complete genome sequence of Corynebacterium casei LMG S-19264T (=DSM 44701T), isolated from a smear-ripened cheese.</title>
        <authorList>
            <consortium name="US DOE Joint Genome Institute (JGI-PGF)"/>
            <person name="Walter F."/>
            <person name="Albersmeier A."/>
            <person name="Kalinowski J."/>
            <person name="Ruckert C."/>
        </authorList>
    </citation>
    <scope>NUCLEOTIDE SEQUENCE</scope>
    <source>
        <strain evidence="9">CGMCC 1.15760</strain>
    </source>
</reference>
<dbReference type="PANTHER" id="PTHR31873:SF6">
    <property type="entry name" value="ASPARTATE DEHYDROGENASE DOMAIN-CONTAINING PROTEIN"/>
    <property type="match status" value="1"/>
</dbReference>
<dbReference type="InterPro" id="IPR005106">
    <property type="entry name" value="Asp/hSer_DH_NAD-bd"/>
</dbReference>
<dbReference type="HAMAP" id="MF_01265">
    <property type="entry name" value="NadX"/>
    <property type="match status" value="1"/>
</dbReference>
<name>A0A917D3S6_9BACI</name>
<dbReference type="InterPro" id="IPR011182">
    <property type="entry name" value="L-Asp_DH"/>
</dbReference>
<dbReference type="Gene3D" id="3.40.50.720">
    <property type="entry name" value="NAD(P)-binding Rossmann-like Domain"/>
    <property type="match status" value="1"/>
</dbReference>
<proteinExistence type="inferred from homology"/>